<gene>
    <name evidence="1" type="ORF">AFUS01_LOCUS25285</name>
</gene>
<reference evidence="1" key="1">
    <citation type="submission" date="2021-06" db="EMBL/GenBank/DDBJ databases">
        <authorList>
            <person name="Hodson N. C."/>
            <person name="Mongue J. A."/>
            <person name="Jaron S. K."/>
        </authorList>
    </citation>
    <scope>NUCLEOTIDE SEQUENCE</scope>
</reference>
<dbReference type="AlphaFoldDB" id="A0A8J2PGZ4"/>
<organism evidence="1 2">
    <name type="scientific">Allacma fusca</name>
    <dbReference type="NCBI Taxonomy" id="39272"/>
    <lineage>
        <taxon>Eukaryota</taxon>
        <taxon>Metazoa</taxon>
        <taxon>Ecdysozoa</taxon>
        <taxon>Arthropoda</taxon>
        <taxon>Hexapoda</taxon>
        <taxon>Collembola</taxon>
        <taxon>Symphypleona</taxon>
        <taxon>Sminthuridae</taxon>
        <taxon>Allacma</taxon>
    </lineage>
</organism>
<proteinExistence type="predicted"/>
<protein>
    <submittedName>
        <fullName evidence="1">Uncharacterized protein</fullName>
    </submittedName>
</protein>
<evidence type="ECO:0000313" key="1">
    <source>
        <dbReference type="EMBL" id="CAG7786730.1"/>
    </source>
</evidence>
<dbReference type="Proteomes" id="UP000708208">
    <property type="component" value="Unassembled WGS sequence"/>
</dbReference>
<comment type="caution">
    <text evidence="1">The sequence shown here is derived from an EMBL/GenBank/DDBJ whole genome shotgun (WGS) entry which is preliminary data.</text>
</comment>
<dbReference type="OrthoDB" id="5835829at2759"/>
<evidence type="ECO:0000313" key="2">
    <source>
        <dbReference type="Proteomes" id="UP000708208"/>
    </source>
</evidence>
<sequence>MEPLAHKLSDGGHEVTILTPMNPSYKHPNITYYCPDAVRAAQD</sequence>
<name>A0A8J2PGZ4_9HEXA</name>
<dbReference type="EMBL" id="CAJVCH010324176">
    <property type="protein sequence ID" value="CAG7786730.1"/>
    <property type="molecule type" value="Genomic_DNA"/>
</dbReference>
<keyword evidence="2" id="KW-1185">Reference proteome</keyword>
<accession>A0A8J2PGZ4</accession>
<feature type="non-terminal residue" evidence="1">
    <location>
        <position position="43"/>
    </location>
</feature>